<feature type="region of interest" description="Disordered" evidence="1">
    <location>
        <begin position="329"/>
        <end position="408"/>
    </location>
</feature>
<evidence type="ECO:0000256" key="1">
    <source>
        <dbReference type="SAM" id="MobiDB-lite"/>
    </source>
</evidence>
<feature type="compositionally biased region" description="Polar residues" evidence="1">
    <location>
        <begin position="292"/>
        <end position="302"/>
    </location>
</feature>
<feature type="region of interest" description="Disordered" evidence="1">
    <location>
        <begin position="90"/>
        <end position="173"/>
    </location>
</feature>
<feature type="region of interest" description="Disordered" evidence="1">
    <location>
        <begin position="421"/>
        <end position="447"/>
    </location>
</feature>
<feature type="compositionally biased region" description="Polar residues" evidence="1">
    <location>
        <begin position="248"/>
        <end position="262"/>
    </location>
</feature>
<dbReference type="Proteomes" id="UP000541558">
    <property type="component" value="Unassembled WGS sequence"/>
</dbReference>
<sequence length="754" mass="83382">MLSVVIAPGQIGDAWLCATSAKRLCLSPGSQTTGSLPPLSQPSPPLACQMPASQTPRSDDQEPPSMPLAASVRRMLHAPARLFHYKISVPHENSTQSAPPRPREALKLTHSRRCTRERREDQDGRPRHEDSPSAHTAGSPPSPATKLSIRRSDASRASLRATRRQPAPHFDASIVHSGVPLPLHDLNYDLAALTHRDCDGPPNPQSTCTSTWRKDPRTRRRPNSATTPFRDGRSTNKRGRPSACYQANRASRTSHARPTSIATARIRPAEKDRSVSHGNPDPPTMIKPSCAAYSTTPSTTDVPSADYARQAGYLGTPRVNDSRKEDFHYLPKTADVRRKAAAGPLSSETELDARRQPSPDAEVRPAKRIRRRQTHTPTAHTHQQRNPKPFAPPRFQQRTDRPTKGKCARSEICGISKAHEIKRDDDIRDSEPSKQCPQRRLRQCQKPQHAVLDVRRKTFAAGRRRRRTTLEATADGTGQWDGRRRWLSLLQPNSCEAEMERDDPADTSDHTSDPPRRQHPTLNKDRTPRTLHHQNTVTGRRKSRTLPTDVAVVFGSPTDWVVQGTGQRVHRCIYKAARTPAQAHHAETDKVLACRRTREQHEVQRLMHSTNATGIRSAAGRARHAAKPIRGSSLARIVSGRGFVVQDGGRAMVQASSMSAVTMPLNFAGSGTLDVHGDGEGQDRRVSGERRTMVWVSALSGSQVVSGTCVGREARGWPGYACDFPLQYDPLSLTSGVVLDVYGDDSHGEWWNRG</sequence>
<feature type="compositionally biased region" description="Basic and acidic residues" evidence="1">
    <location>
        <begin position="502"/>
        <end position="528"/>
    </location>
</feature>
<protein>
    <submittedName>
        <fullName evidence="2">Uncharacterized protein</fullName>
    </submittedName>
</protein>
<keyword evidence="3" id="KW-1185">Reference proteome</keyword>
<reference evidence="2 3" key="1">
    <citation type="journal article" date="2020" name="ISME J.">
        <title>Uncovering the hidden diversity of litter-decomposition mechanisms in mushroom-forming fungi.</title>
        <authorList>
            <person name="Floudas D."/>
            <person name="Bentzer J."/>
            <person name="Ahren D."/>
            <person name="Johansson T."/>
            <person name="Persson P."/>
            <person name="Tunlid A."/>
        </authorList>
    </citation>
    <scope>NUCLEOTIDE SEQUENCE [LARGE SCALE GENOMIC DNA]</scope>
    <source>
        <strain evidence="2 3">CBS 175.51</strain>
    </source>
</reference>
<accession>A0A8H5FF56</accession>
<evidence type="ECO:0000313" key="3">
    <source>
        <dbReference type="Proteomes" id="UP000541558"/>
    </source>
</evidence>
<evidence type="ECO:0000313" key="2">
    <source>
        <dbReference type="EMBL" id="KAF5334885.1"/>
    </source>
</evidence>
<dbReference type="EMBL" id="JAACJK010000065">
    <property type="protein sequence ID" value="KAF5334885.1"/>
    <property type="molecule type" value="Genomic_DNA"/>
</dbReference>
<dbReference type="OrthoDB" id="3126101at2759"/>
<name>A0A8H5FF56_9AGAR</name>
<comment type="caution">
    <text evidence="2">The sequence shown here is derived from an EMBL/GenBank/DDBJ whole genome shotgun (WGS) entry which is preliminary data.</text>
</comment>
<gene>
    <name evidence="2" type="ORF">D9611_009977</name>
</gene>
<feature type="compositionally biased region" description="Basic and acidic residues" evidence="1">
    <location>
        <begin position="117"/>
        <end position="132"/>
    </location>
</feature>
<proteinExistence type="predicted"/>
<organism evidence="2 3">
    <name type="scientific">Ephemerocybe angulata</name>
    <dbReference type="NCBI Taxonomy" id="980116"/>
    <lineage>
        <taxon>Eukaryota</taxon>
        <taxon>Fungi</taxon>
        <taxon>Dikarya</taxon>
        <taxon>Basidiomycota</taxon>
        <taxon>Agaricomycotina</taxon>
        <taxon>Agaricomycetes</taxon>
        <taxon>Agaricomycetidae</taxon>
        <taxon>Agaricales</taxon>
        <taxon>Agaricineae</taxon>
        <taxon>Psathyrellaceae</taxon>
        <taxon>Ephemerocybe</taxon>
    </lineage>
</organism>
<feature type="compositionally biased region" description="Basic and acidic residues" evidence="1">
    <location>
        <begin position="329"/>
        <end position="338"/>
    </location>
</feature>
<feature type="region of interest" description="Disordered" evidence="1">
    <location>
        <begin position="459"/>
        <end position="478"/>
    </location>
</feature>
<feature type="compositionally biased region" description="Basic and acidic residues" evidence="1">
    <location>
        <begin position="351"/>
        <end position="365"/>
    </location>
</feature>
<feature type="region of interest" description="Disordered" evidence="1">
    <location>
        <begin position="196"/>
        <end position="306"/>
    </location>
</feature>
<dbReference type="AlphaFoldDB" id="A0A8H5FF56"/>
<feature type="compositionally biased region" description="Basic and acidic residues" evidence="1">
    <location>
        <begin position="421"/>
        <end position="432"/>
    </location>
</feature>
<feature type="region of interest" description="Disordered" evidence="1">
    <location>
        <begin position="29"/>
        <end position="66"/>
    </location>
</feature>
<feature type="region of interest" description="Disordered" evidence="1">
    <location>
        <begin position="497"/>
        <end position="544"/>
    </location>
</feature>